<dbReference type="EMBL" id="FOKW01000014">
    <property type="protein sequence ID" value="SFC68154.1"/>
    <property type="molecule type" value="Genomic_DNA"/>
</dbReference>
<dbReference type="NCBIfam" id="NF047352">
    <property type="entry name" value="P_loop_sacsin"/>
    <property type="match status" value="1"/>
</dbReference>
<dbReference type="Gene3D" id="3.30.565.10">
    <property type="entry name" value="Histidine kinase-like ATPase, C-terminal domain"/>
    <property type="match status" value="1"/>
</dbReference>
<accession>A0A1I1L548</accession>
<evidence type="ECO:0000313" key="4">
    <source>
        <dbReference type="Proteomes" id="UP000199161"/>
    </source>
</evidence>
<dbReference type="SUPFAM" id="SSF55874">
    <property type="entry name" value="ATPase domain of HSP90 chaperone/DNA topoisomerase II/histidine kinase"/>
    <property type="match status" value="1"/>
</dbReference>
<sequence length="1626" mass="182418">MESTPPSEVSFLNEFRKDSVDSLETSPRFLHSQYEEESQNSEDYSRRFIYELIQNADDALGSTEGRDAVARFELTDDYLYVANTGRKIEQRDVDSLCTMGVSGKSVEDGEHETIGHKGRGFTSVLEITDRPAVYSTGISFRFDPERSADCLETAIEKRDGMTKDMVPVLCLPFPVSERPEEVDQLLNTDHHPCGFQTVFALELFDGVREQVERDLRNIDRELLLFLQNVERLEVAIGDEEFSWTLDRDSRQVDDVKVTRVSINGRGALESDESSEPTQYVVFRRPSLKIPERITNKPDETITHAEVGIALRYVRRSDGVHLRPFQSRPMFHVFLPTELQSPIPVQINGAFNTNMSREQIPLDLDAENQYNAFLLASALDLFPDTVLPLARDTATTASDLLDCFSLPWSEIPESAPSFVHEFAKQLREMVMEMEWLPTVLGSKSLGATSSLVPPADTRLPPGSDSHPDLARDIASLSSVGRAGKTGAVDTHIPHQSVLDPVHHTMLKRLGVEVVPDTDVPAMLEAAAADVSIRSYETVGQRRMVDPIIDILLRVYESHIDEEADAFKDACANAELFPIDSPDGPGVERVQKNEDRLFLPPEDGPSHLPVDRFQFFANTVYRPDGWTGSRGGSGRSDDFKADLQQLWPLDEFRFDTFAQGVIIPKLPSPGRTTGQEDVESLERLEVLELVQQLGVDSVDPESPLPYEQRTKTDLFPLCRLPVPTREGGWKPAHSVYFGAAWQSEVPEHGRIEPLLQAADIDASFVAPPSRFIDKSNDSVSEDEGTESDESSQSPETAWWEFLTWLGVREHVHLTPLFGPSQQQYYSEVKDFTAPDHPSALDTVDSTRWQEYREYLLESLDEYPFEEFSSKSLYSLHGFENIDTFVAKARADASFAGRLFSHLECWWETPPGGATDLSRYSDVVVGLNRTSYSNVIDRGNGIPTSQERHAIGRNLWLWQLRSRQWIPTDSGSYRPTAVWQESRATQRVALQLGRDDQINLLPVITIGSDDDESVLADQLGIRSDLDTELRPEDARRVVENLATFIREQFPDDERSERIGAAKRSIQTVYRNLTRRLPSTQQSVTKLSDEWEDARETLAETAVVAKSDNGFDLHPASETVFVRSDSAFQEARSLGAPTFLLSERDAGAFGDWFGLQDFTTHLVREIQMGKESDETSKLHRWLSRAAPYLLARLEADRPEQADDDLRALRTFVDNVCVVEELQVVRRLELDHRSLPEDATAVEFVDPNEGDELVDIYDGTHKRPRPLLALPEADHGDNLCRRAAKLLCDHVAFPNVEAVLLAIQSSRNGDLESYARYADLDDETVDRKQAAFKGKSVSYGFDDVDPTTFSGTTSFEQEVAHTEKSDAERVSDDSIGAPTTDSQSESSTATSSPSQLYEVESLALEGTEILEGAGERPEPTTGTDTDDGTGDRSNGRTHNQRASPNRATRDDEIESVGTDLVTVFEAQRLKECYDVSDPGRYIFDVSQTLQTRDPDDELLDTVLTDLAAEAGISKRYPGFDLLIVHPESHEAERLIEIKASTGDNGRGSMTLNEWRTAECDSTQQRYWLYVVGNLSVDAAGDPFIRRIENPAKVLYAREEAEERVQSKVRVHTADFEEGVEVKETRYTPKNE</sequence>
<dbReference type="Proteomes" id="UP000199161">
    <property type="component" value="Unassembled WGS sequence"/>
</dbReference>
<dbReference type="InterPro" id="IPR052957">
    <property type="entry name" value="Auxin_embryo_med"/>
</dbReference>
<reference evidence="4" key="1">
    <citation type="submission" date="2016-10" db="EMBL/GenBank/DDBJ databases">
        <authorList>
            <person name="Varghese N."/>
            <person name="Submissions S."/>
        </authorList>
    </citation>
    <scope>NUCLEOTIDE SEQUENCE [LARGE SCALE GENOMIC DNA]</scope>
    <source>
        <strain evidence="4">DSM 13078</strain>
    </source>
</reference>
<feature type="compositionally biased region" description="Polar residues" evidence="1">
    <location>
        <begin position="1431"/>
        <end position="1441"/>
    </location>
</feature>
<gene>
    <name evidence="3" type="ORF">SAMN05444422_11478</name>
</gene>
<feature type="compositionally biased region" description="Basic and acidic residues" evidence="1">
    <location>
        <begin position="1353"/>
        <end position="1367"/>
    </location>
</feature>
<evidence type="ECO:0000256" key="1">
    <source>
        <dbReference type="SAM" id="MobiDB-lite"/>
    </source>
</evidence>
<proteinExistence type="predicted"/>
<evidence type="ECO:0000313" key="3">
    <source>
        <dbReference type="EMBL" id="SFC68154.1"/>
    </source>
</evidence>
<feature type="domain" description="Protein NO VEIN C-terminal" evidence="2">
    <location>
        <begin position="1512"/>
        <end position="1569"/>
    </location>
</feature>
<feature type="region of interest" description="Disordered" evidence="1">
    <location>
        <begin position="1352"/>
        <end position="1391"/>
    </location>
</feature>
<name>A0A1I1L548_NATHA</name>
<protein>
    <recommendedName>
        <fullName evidence="2">Protein NO VEIN C-terminal domain-containing protein</fullName>
    </recommendedName>
</protein>
<dbReference type="InterPro" id="IPR036890">
    <property type="entry name" value="HATPase_C_sf"/>
</dbReference>
<dbReference type="OrthoDB" id="297306at2157"/>
<dbReference type="Pfam" id="PF13020">
    <property type="entry name" value="NOV_C"/>
    <property type="match status" value="1"/>
</dbReference>
<keyword evidence="4" id="KW-1185">Reference proteome</keyword>
<feature type="compositionally biased region" description="Acidic residues" evidence="1">
    <location>
        <begin position="777"/>
        <end position="787"/>
    </location>
</feature>
<dbReference type="RefSeq" id="WP_089789758.1">
    <property type="nucleotide sequence ID" value="NZ_FOKW01000014.1"/>
</dbReference>
<evidence type="ECO:0000259" key="2">
    <source>
        <dbReference type="Pfam" id="PF13020"/>
    </source>
</evidence>
<feature type="compositionally biased region" description="Low complexity" evidence="1">
    <location>
        <begin position="1374"/>
        <end position="1389"/>
    </location>
</feature>
<dbReference type="InterPro" id="IPR024975">
    <property type="entry name" value="NOV_C"/>
</dbReference>
<feature type="region of interest" description="Disordered" evidence="1">
    <location>
        <begin position="1405"/>
        <end position="1449"/>
    </location>
</feature>
<feature type="region of interest" description="Disordered" evidence="1">
    <location>
        <begin position="767"/>
        <end position="792"/>
    </location>
</feature>
<dbReference type="PANTHER" id="PTHR32387:SF0">
    <property type="entry name" value="PROTEIN NO VEIN"/>
    <property type="match status" value="1"/>
</dbReference>
<dbReference type="PANTHER" id="PTHR32387">
    <property type="entry name" value="WU:FJ29H11"/>
    <property type="match status" value="1"/>
</dbReference>
<organism evidence="3 4">
    <name type="scientific">Natronobacterium haloterrestre</name>
    <name type="common">Halobiforma haloterrestris</name>
    <dbReference type="NCBI Taxonomy" id="148448"/>
    <lineage>
        <taxon>Archaea</taxon>
        <taxon>Methanobacteriati</taxon>
        <taxon>Methanobacteriota</taxon>
        <taxon>Stenosarchaea group</taxon>
        <taxon>Halobacteria</taxon>
        <taxon>Halobacteriales</taxon>
        <taxon>Natrialbaceae</taxon>
        <taxon>Natronobacterium</taxon>
    </lineage>
</organism>